<dbReference type="EMBL" id="GBXM01055330">
    <property type="protein sequence ID" value="JAH53247.1"/>
    <property type="molecule type" value="Transcribed_RNA"/>
</dbReference>
<accession>A0A0E9TII7</accession>
<sequence>MFSLIDSWLCHGWILQQNPKLHVIYFTYDMIKLVNRWMFLL</sequence>
<reference evidence="1" key="2">
    <citation type="journal article" date="2015" name="Fish Shellfish Immunol.">
        <title>Early steps in the European eel (Anguilla anguilla)-Vibrio vulnificus interaction in the gills: Role of the RtxA13 toxin.</title>
        <authorList>
            <person name="Callol A."/>
            <person name="Pajuelo D."/>
            <person name="Ebbesson L."/>
            <person name="Teles M."/>
            <person name="MacKenzie S."/>
            <person name="Amaro C."/>
        </authorList>
    </citation>
    <scope>NUCLEOTIDE SEQUENCE</scope>
</reference>
<organism evidence="1">
    <name type="scientific">Anguilla anguilla</name>
    <name type="common">European freshwater eel</name>
    <name type="synonym">Muraena anguilla</name>
    <dbReference type="NCBI Taxonomy" id="7936"/>
    <lineage>
        <taxon>Eukaryota</taxon>
        <taxon>Metazoa</taxon>
        <taxon>Chordata</taxon>
        <taxon>Craniata</taxon>
        <taxon>Vertebrata</taxon>
        <taxon>Euteleostomi</taxon>
        <taxon>Actinopterygii</taxon>
        <taxon>Neopterygii</taxon>
        <taxon>Teleostei</taxon>
        <taxon>Anguilliformes</taxon>
        <taxon>Anguillidae</taxon>
        <taxon>Anguilla</taxon>
    </lineage>
</organism>
<proteinExistence type="predicted"/>
<evidence type="ECO:0000313" key="1">
    <source>
        <dbReference type="EMBL" id="JAH53247.1"/>
    </source>
</evidence>
<name>A0A0E9TII7_ANGAN</name>
<reference evidence="1" key="1">
    <citation type="submission" date="2014-11" db="EMBL/GenBank/DDBJ databases">
        <authorList>
            <person name="Amaro Gonzalez C."/>
        </authorList>
    </citation>
    <scope>NUCLEOTIDE SEQUENCE</scope>
</reference>
<protein>
    <submittedName>
        <fullName evidence="1">Uncharacterized protein</fullName>
    </submittedName>
</protein>
<dbReference type="AlphaFoldDB" id="A0A0E9TII7"/>